<evidence type="ECO:0000313" key="2">
    <source>
        <dbReference type="EMBL" id="GGW47643.1"/>
    </source>
</evidence>
<reference evidence="2" key="2">
    <citation type="submission" date="2020-09" db="EMBL/GenBank/DDBJ databases">
        <authorList>
            <person name="Sun Q."/>
            <person name="Ohkuma M."/>
        </authorList>
    </citation>
    <scope>NUCLEOTIDE SEQUENCE</scope>
    <source>
        <strain evidence="2">JCM 4490</strain>
    </source>
</reference>
<dbReference type="AlphaFoldDB" id="A0A918J4I7"/>
<sequence length="102" mass="11011">MSLMRAQGVRRVLAASAAGLVMAGGAAIGAAGTAAAAPAVHTRVTTDRCFDGDGRGCFDQRDSCFHHRWFCFDHGNDRFNRFNRFDGFDRFDGGGTVIIVVR</sequence>
<comment type="caution">
    <text evidence="2">The sequence shown here is derived from an EMBL/GenBank/DDBJ whole genome shotgun (WGS) entry which is preliminary data.</text>
</comment>
<keyword evidence="1" id="KW-0732">Signal</keyword>
<organism evidence="2 3">
    <name type="scientific">Streptomyces lucensis JCM 4490</name>
    <dbReference type="NCBI Taxonomy" id="1306176"/>
    <lineage>
        <taxon>Bacteria</taxon>
        <taxon>Bacillati</taxon>
        <taxon>Actinomycetota</taxon>
        <taxon>Actinomycetes</taxon>
        <taxon>Kitasatosporales</taxon>
        <taxon>Streptomycetaceae</taxon>
        <taxon>Streptomyces</taxon>
    </lineage>
</organism>
<name>A0A918J4I7_9ACTN</name>
<proteinExistence type="predicted"/>
<feature type="chain" id="PRO_5038534302" evidence="1">
    <location>
        <begin position="24"/>
        <end position="102"/>
    </location>
</feature>
<dbReference type="EMBL" id="BMUE01000004">
    <property type="protein sequence ID" value="GGW47643.1"/>
    <property type="molecule type" value="Genomic_DNA"/>
</dbReference>
<evidence type="ECO:0000313" key="3">
    <source>
        <dbReference type="Proteomes" id="UP000620224"/>
    </source>
</evidence>
<evidence type="ECO:0000256" key="1">
    <source>
        <dbReference type="SAM" id="SignalP"/>
    </source>
</evidence>
<gene>
    <name evidence="2" type="ORF">GCM10010503_25640</name>
</gene>
<protein>
    <submittedName>
        <fullName evidence="2">Uncharacterized protein</fullName>
    </submittedName>
</protein>
<keyword evidence="3" id="KW-1185">Reference proteome</keyword>
<dbReference type="Proteomes" id="UP000620224">
    <property type="component" value="Unassembled WGS sequence"/>
</dbReference>
<feature type="signal peptide" evidence="1">
    <location>
        <begin position="1"/>
        <end position="23"/>
    </location>
</feature>
<accession>A0A918J4I7</accession>
<reference evidence="2" key="1">
    <citation type="journal article" date="2014" name="Int. J. Syst. Evol. Microbiol.">
        <title>Complete genome sequence of Corynebacterium casei LMG S-19264T (=DSM 44701T), isolated from a smear-ripened cheese.</title>
        <authorList>
            <consortium name="US DOE Joint Genome Institute (JGI-PGF)"/>
            <person name="Walter F."/>
            <person name="Albersmeier A."/>
            <person name="Kalinowski J."/>
            <person name="Ruckert C."/>
        </authorList>
    </citation>
    <scope>NUCLEOTIDE SEQUENCE</scope>
    <source>
        <strain evidence="2">JCM 4490</strain>
    </source>
</reference>